<evidence type="ECO:0000259" key="10">
    <source>
        <dbReference type="PROSITE" id="PS50022"/>
    </source>
</evidence>
<evidence type="ECO:0000256" key="6">
    <source>
        <dbReference type="ARBA" id="ARBA00022989"/>
    </source>
</evidence>
<feature type="transmembrane region" description="Helical" evidence="9">
    <location>
        <begin position="1745"/>
        <end position="1767"/>
    </location>
</feature>
<dbReference type="FunFam" id="1.10.150.50:FF:000071">
    <property type="entry name" value="Caskin, isoform D"/>
    <property type="match status" value="1"/>
</dbReference>
<evidence type="ECO:0000256" key="9">
    <source>
        <dbReference type="SAM" id="Phobius"/>
    </source>
</evidence>
<dbReference type="CDD" id="cd00057">
    <property type="entry name" value="FA58C"/>
    <property type="match status" value="1"/>
</dbReference>
<dbReference type="Pfam" id="PF03142">
    <property type="entry name" value="Chitin_synth_2"/>
    <property type="match status" value="1"/>
</dbReference>
<dbReference type="GO" id="GO:0071944">
    <property type="term" value="C:cell periphery"/>
    <property type="evidence" value="ECO:0007669"/>
    <property type="project" value="TreeGrafter"/>
</dbReference>
<dbReference type="InterPro" id="IPR004835">
    <property type="entry name" value="Chitin_synth"/>
</dbReference>
<gene>
    <name evidence="12" type="primary">CH17-296N19.1</name>
    <name evidence="12" type="ORF">BLAG_LOCUS11951</name>
</gene>
<dbReference type="InterPro" id="IPR000421">
    <property type="entry name" value="FA58C"/>
</dbReference>
<dbReference type="EC" id="2.4.1.16" evidence="3"/>
<dbReference type="Pfam" id="PF00754">
    <property type="entry name" value="F5_F8_type_C"/>
    <property type="match status" value="1"/>
</dbReference>
<feature type="region of interest" description="Disordered" evidence="8">
    <location>
        <begin position="52"/>
        <end position="96"/>
    </location>
</feature>
<dbReference type="SUPFAM" id="SSF141571">
    <property type="entry name" value="Pentapeptide repeat-like"/>
    <property type="match status" value="1"/>
</dbReference>
<dbReference type="EMBL" id="OV696704">
    <property type="protein sequence ID" value="CAH1251624.1"/>
    <property type="molecule type" value="Genomic_DNA"/>
</dbReference>
<accession>A0A8K0EK25</accession>
<dbReference type="GO" id="GO:0006031">
    <property type="term" value="P:chitin biosynthetic process"/>
    <property type="evidence" value="ECO:0007669"/>
    <property type="project" value="TreeGrafter"/>
</dbReference>
<feature type="transmembrane region" description="Helical" evidence="9">
    <location>
        <begin position="544"/>
        <end position="563"/>
    </location>
</feature>
<dbReference type="FunFam" id="2.60.120.260:FF:000016">
    <property type="entry name" value="Contactin-associated protein-like 4 isoform 1"/>
    <property type="match status" value="1"/>
</dbReference>
<comment type="similarity">
    <text evidence="2">Belongs to the neurexin family.</text>
</comment>
<dbReference type="PROSITE" id="PS50105">
    <property type="entry name" value="SAM_DOMAIN"/>
    <property type="match status" value="2"/>
</dbReference>
<dbReference type="Gene3D" id="2.60.120.260">
    <property type="entry name" value="Galactose-binding domain-like"/>
    <property type="match status" value="1"/>
</dbReference>
<evidence type="ECO:0000256" key="2">
    <source>
        <dbReference type="ARBA" id="ARBA00010241"/>
    </source>
</evidence>
<dbReference type="Gene3D" id="2.160.20.80">
    <property type="entry name" value="E3 ubiquitin-protein ligase SopA"/>
    <property type="match status" value="1"/>
</dbReference>
<feature type="compositionally biased region" description="Polar residues" evidence="8">
    <location>
        <begin position="52"/>
        <end position="64"/>
    </location>
</feature>
<proteinExistence type="inferred from homology"/>
<feature type="transmembrane region" description="Helical" evidence="9">
    <location>
        <begin position="1142"/>
        <end position="1162"/>
    </location>
</feature>
<dbReference type="PANTHER" id="PTHR22914:SF41">
    <property type="entry name" value="CHITIN SYNTHASE 7"/>
    <property type="match status" value="1"/>
</dbReference>
<comment type="subcellular location">
    <subcellularLocation>
        <location evidence="1">Membrane</location>
        <topology evidence="1">Multi-pass membrane protein</topology>
    </subcellularLocation>
</comment>
<keyword evidence="7 9" id="KW-0472">Membrane</keyword>
<evidence type="ECO:0000256" key="7">
    <source>
        <dbReference type="ARBA" id="ARBA00023136"/>
    </source>
</evidence>
<feature type="transmembrane region" description="Helical" evidence="9">
    <location>
        <begin position="273"/>
        <end position="292"/>
    </location>
</feature>
<feature type="transmembrane region" description="Helical" evidence="9">
    <location>
        <begin position="1389"/>
        <end position="1407"/>
    </location>
</feature>
<name>A0A8K0EK25_BRALA</name>
<dbReference type="InterPro" id="IPR029044">
    <property type="entry name" value="Nucleotide-diphossugar_trans"/>
</dbReference>
<feature type="transmembrane region" description="Helical" evidence="9">
    <location>
        <begin position="247"/>
        <end position="267"/>
    </location>
</feature>
<evidence type="ECO:0000313" key="13">
    <source>
        <dbReference type="Proteomes" id="UP000838412"/>
    </source>
</evidence>
<dbReference type="InterPro" id="IPR013761">
    <property type="entry name" value="SAM/pointed_sf"/>
</dbReference>
<dbReference type="CDD" id="cd09487">
    <property type="entry name" value="SAM_superfamily"/>
    <property type="match status" value="1"/>
</dbReference>
<feature type="transmembrane region" description="Helical" evidence="9">
    <location>
        <begin position="1220"/>
        <end position="1244"/>
    </location>
</feature>
<feature type="transmembrane region" description="Helical" evidence="9">
    <location>
        <begin position="469"/>
        <end position="490"/>
    </location>
</feature>
<dbReference type="SUPFAM" id="SSF53448">
    <property type="entry name" value="Nucleotide-diphospho-sugar transferases"/>
    <property type="match status" value="1"/>
</dbReference>
<dbReference type="Proteomes" id="UP000838412">
    <property type="component" value="Chromosome 19"/>
</dbReference>
<feature type="transmembrane region" description="Helical" evidence="9">
    <location>
        <begin position="140"/>
        <end position="164"/>
    </location>
</feature>
<protein>
    <recommendedName>
        <fullName evidence="3">chitin synthase</fullName>
        <ecNumber evidence="3">2.4.1.16</ecNumber>
    </recommendedName>
</protein>
<evidence type="ECO:0000256" key="8">
    <source>
        <dbReference type="SAM" id="MobiDB-lite"/>
    </source>
</evidence>
<feature type="domain" description="SAM" evidence="11">
    <location>
        <begin position="1537"/>
        <end position="1605"/>
    </location>
</feature>
<sequence>MCCTGLSLSKLPSNAWNGSKEVTSLIRIYLYEDFRIIDDKRICHMSTNESTLANGQPGTRLSNISEERSTPNSTPPEIKRMTAGDTGPSVANGRVPSSPAPKTYAGAYEPSLTVNIRNIEADVVYGAVGGTHICLKVLKLVLSILIGIIVLACLTVSKLSIIGITKTYRNQSLLWKNDNFTSIWENDTFASMCRGNETFAETSEVKVMESTLVMVEYILMFPYGVSLFRSVWNGAFQASMPWPHVKAAVLGVVLSFLEVFGLCLFTLRVMPSVAPSISLVLSNGIFFVPIILQVVKHSIKLSKVRIRKHLGLFFYILASIILALACGGLVAAWCVYRAECNEWEVPVSLLSLSVAWAPFLQEYQTGEGAETDHTEHTTRSKKKSRAQDVTVEDPDDIFFGRQVQTVDHLGSNVKENARWKAGIINNFVKLVFVLLVPEALRVTGLVKICTPWAWAKPHLYTEFSMDHPAIVNFIVNVCCSFGGYVLAWMACTIRMQFFGFALPLCIATNVAFTIAYVQGLCEAVTFFIPLETCTANLEELEWDVPVTAGLLLIQFLSTTWFVMRSPTIVMEREASLFWLPGYSGVFPEQWLLLSRKNRNTKSEDFIVQKRTRQNAHVYICTTMYHEAEHEMEQLLTSLRGVAESQVGERTFESHIFFDGGCKQGQPSQWALQLLSLMDHTLKDGNSKESIINQCTKYKTPYGLQLHWDLHYDNGETESGMSFNIHLKDNTLVKNKKRWSQVMYMSYILDYAVYFSPIGVESKRDANGAGGWTAGEFNDDQYLQIDLGEDMVFTGVVTQGKSGTSEWVTRYRLLYSDDGELWQYYKDDSGQPAEFEGNRDPDTPARQLLDKPITTRFVSFNPVQWNNRISMRVEVLGYLATDKDRDNFMLATDADVKFSPQSAKALLDIMTRDPNVGAVCARTHPLGSGPMVWYQMFDYAMGHWFQKVMSSEDGASPCTTEAHISLSDMAAPKSSNSIPVSLEIVLGKVANSVLGTVLCCPGCFSVYRAKAVRDALPTYATKVTKAEEFLTKDMGEDRWFCTLLVEKGWRLEYTAVSEDSTYCPEEFDEFFNQRRRWIPSTVANQMELLRKWANGQMINDYISRLFILYQGFLFFSMMIGPSTVILIIAAGLELVVGNIGSSIIPTVVILFLVFVAYALLCVYTAQETQLKVRTPVPGVRGVRVTLCVHDTGDSTQDLLFLVFVAYALLCVYTTQETQLKWAKILTMLFTVVMVIVLIGQARVMVVSFQRLDARLRAEESGPKPSEEEKSCLECLRSGDCHGCNELDCIHPIEWTPGNVTTWIAECISDLGTFADNISRHFGRYDGEQLSLALKNEMCDEFDGPNGNFQMERDCQIIYAQFHDKIQNAEAAPTPSPPPTILQQLPLPISVIYFLGLAGLYVITALLHPSEFMTLVYGFVYLLSLPSGYILLIIYSVCNMTDRSWGTREIKTPGAAAAGRSFIETLSSILKKICVCCQRDTAFVLPPDDGQINLAFEEDDESEVFDDLDDEVVALAASKGGKSFTRWRAASLARSGSQMFVKDVSDWLPYYWPNKLKIKYEKKFRENGFENTTFISGLTDKDLQAIGIKNDFHRDILMKEIKKLTEFELAGDVPDNCRGWLFSIGLDQYIKNFENYGIYSKNDMASLRSMDLGELLKDLKITKMAHINRISKAIATMRSPDESDRRISQVKSVISKQVKTRVMQQDDGRTREYKFWDTLRRECLDPDIALFSSDGDLRGKLVELRNMWLGVLLITNVLWITIVVSLTYIPELRLWDANPLSLLSLLVFGLLQLIQFLAMLYHRLRTLLHYIARLPYPLKVHAIKSIGTVSDPMSSAGDLLSRRLTILGGNRPKGPTTFNTNPLLRTLNSCDLNSCDLNSCDLNSCHLNSCRLNSRHLNSRTLNLCHLNSCHLNSCHLNSCHLNSCDLKSCHLNSCDLNSCDLNSCHLNSCRLNSRHLNSRTLNLCHLNSCHLNSCHLNQI</sequence>
<evidence type="ECO:0000256" key="4">
    <source>
        <dbReference type="ARBA" id="ARBA00022676"/>
    </source>
</evidence>
<evidence type="ECO:0000259" key="11">
    <source>
        <dbReference type="PROSITE" id="PS50105"/>
    </source>
</evidence>
<feature type="domain" description="F5/8 type C" evidence="10">
    <location>
        <begin position="764"/>
        <end position="877"/>
    </location>
</feature>
<dbReference type="SMART" id="SM00231">
    <property type="entry name" value="FA58C"/>
    <property type="match status" value="1"/>
</dbReference>
<feature type="domain" description="SAM" evidence="11">
    <location>
        <begin position="1618"/>
        <end position="1678"/>
    </location>
</feature>
<feature type="transmembrane region" description="Helical" evidence="9">
    <location>
        <begin position="1197"/>
        <end position="1214"/>
    </location>
</feature>
<evidence type="ECO:0000313" key="12">
    <source>
        <dbReference type="EMBL" id="CAH1251624.1"/>
    </source>
</evidence>
<dbReference type="InterPro" id="IPR008979">
    <property type="entry name" value="Galactose-bd-like_sf"/>
</dbReference>
<dbReference type="PANTHER" id="PTHR22914">
    <property type="entry name" value="CHITIN SYNTHASE"/>
    <property type="match status" value="1"/>
</dbReference>
<evidence type="ECO:0000256" key="3">
    <source>
        <dbReference type="ARBA" id="ARBA00012543"/>
    </source>
</evidence>
<reference evidence="12" key="1">
    <citation type="submission" date="2022-01" db="EMBL/GenBank/DDBJ databases">
        <authorList>
            <person name="Braso-Vives M."/>
        </authorList>
    </citation>
    <scope>NUCLEOTIDE SEQUENCE</scope>
</reference>
<dbReference type="FunFam" id="1.10.150.50:FF:000142">
    <property type="entry name" value="Uncharacterized protein"/>
    <property type="match status" value="1"/>
</dbReference>
<dbReference type="PROSITE" id="PS50022">
    <property type="entry name" value="FA58C_3"/>
    <property type="match status" value="1"/>
</dbReference>
<organism evidence="12 13">
    <name type="scientific">Branchiostoma lanceolatum</name>
    <name type="common">Common lancelet</name>
    <name type="synonym">Amphioxus lanceolatum</name>
    <dbReference type="NCBI Taxonomy" id="7740"/>
    <lineage>
        <taxon>Eukaryota</taxon>
        <taxon>Metazoa</taxon>
        <taxon>Chordata</taxon>
        <taxon>Cephalochordata</taxon>
        <taxon>Leptocardii</taxon>
        <taxon>Amphioxiformes</taxon>
        <taxon>Branchiostomatidae</taxon>
        <taxon>Branchiostoma</taxon>
    </lineage>
</organism>
<feature type="transmembrane region" description="Helical" evidence="9">
    <location>
        <begin position="217"/>
        <end position="235"/>
    </location>
</feature>
<dbReference type="SUPFAM" id="SSF49785">
    <property type="entry name" value="Galactose-binding domain-like"/>
    <property type="match status" value="1"/>
</dbReference>
<dbReference type="Gene3D" id="1.10.150.50">
    <property type="entry name" value="Transcription Factor, Ets-1"/>
    <property type="match status" value="2"/>
</dbReference>
<evidence type="ECO:0000256" key="1">
    <source>
        <dbReference type="ARBA" id="ARBA00004141"/>
    </source>
</evidence>
<feature type="transmembrane region" description="Helical" evidence="9">
    <location>
        <begin position="1779"/>
        <end position="1799"/>
    </location>
</feature>
<dbReference type="GO" id="GO:0004100">
    <property type="term" value="F:chitin synthase activity"/>
    <property type="evidence" value="ECO:0007669"/>
    <property type="project" value="UniProtKB-EC"/>
</dbReference>
<dbReference type="SUPFAM" id="SSF47769">
    <property type="entry name" value="SAM/Pointed domain"/>
    <property type="match status" value="2"/>
</dbReference>
<keyword evidence="6 9" id="KW-1133">Transmembrane helix</keyword>
<keyword evidence="4" id="KW-0328">Glycosyltransferase</keyword>
<feature type="transmembrane region" description="Helical" evidence="9">
    <location>
        <begin position="1413"/>
        <end position="1436"/>
    </location>
</feature>
<dbReference type="Pfam" id="PF07647">
    <property type="entry name" value="SAM_2"/>
    <property type="match status" value="1"/>
</dbReference>
<feature type="transmembrane region" description="Helical" evidence="9">
    <location>
        <begin position="312"/>
        <end position="333"/>
    </location>
</feature>
<dbReference type="GO" id="GO:0016020">
    <property type="term" value="C:membrane"/>
    <property type="evidence" value="ECO:0007669"/>
    <property type="project" value="UniProtKB-SubCell"/>
</dbReference>
<dbReference type="OrthoDB" id="370884at2759"/>
<keyword evidence="13" id="KW-1185">Reference proteome</keyword>
<evidence type="ECO:0000256" key="5">
    <source>
        <dbReference type="ARBA" id="ARBA00022692"/>
    </source>
</evidence>
<dbReference type="Pfam" id="PF00536">
    <property type="entry name" value="SAM_1"/>
    <property type="match status" value="1"/>
</dbReference>
<keyword evidence="5 9" id="KW-0812">Transmembrane</keyword>
<dbReference type="InterPro" id="IPR001660">
    <property type="entry name" value="SAM"/>
</dbReference>
<feature type="transmembrane region" description="Helical" evidence="9">
    <location>
        <begin position="497"/>
        <end position="517"/>
    </location>
</feature>
<dbReference type="SMART" id="SM00454">
    <property type="entry name" value="SAM"/>
    <property type="match status" value="2"/>
</dbReference>
<keyword evidence="4" id="KW-0808">Transferase</keyword>
<dbReference type="PROSITE" id="PS01285">
    <property type="entry name" value="FA58C_1"/>
    <property type="match status" value="1"/>
</dbReference>
<feature type="transmembrane region" description="Helical" evidence="9">
    <location>
        <begin position="1105"/>
        <end position="1130"/>
    </location>
</feature>
<feature type="region of interest" description="Disordered" evidence="8">
    <location>
        <begin position="368"/>
        <end position="387"/>
    </location>
</feature>